<dbReference type="EMBL" id="PFBH01000020">
    <property type="protein sequence ID" value="PIR84970.1"/>
    <property type="molecule type" value="Genomic_DNA"/>
</dbReference>
<proteinExistence type="predicted"/>
<feature type="region of interest" description="Disordered" evidence="1">
    <location>
        <begin position="42"/>
        <end position="78"/>
    </location>
</feature>
<feature type="compositionally biased region" description="Polar residues" evidence="1">
    <location>
        <begin position="66"/>
        <end position="78"/>
    </location>
</feature>
<protein>
    <submittedName>
        <fullName evidence="3">Uncharacterized protein</fullName>
    </submittedName>
</protein>
<evidence type="ECO:0000313" key="3">
    <source>
        <dbReference type="EMBL" id="PIR84970.1"/>
    </source>
</evidence>
<sequence>MVQLSFGGVSFLVLALLLAPAVSHASFAIEVNADTDVEVETSFEGNGSSSAGTRSNSNLDVGVGASESNSARSEATGSLEVNTNGTAVTSAVQVQSDVDFDVFRKNIQMSNKAVANIETNVAGRGLDTAAAHVSVAYKHSGRLFGFIPVTLISNTSVYTSEEGETDVQVRLPWWSAFVVKAHYAQTELETRIQNNATVSANAHADASAQAKAHVAEAMIAEIQAHIDAQASLNN</sequence>
<feature type="compositionally biased region" description="Polar residues" evidence="1">
    <location>
        <begin position="43"/>
        <end position="59"/>
    </location>
</feature>
<gene>
    <name evidence="3" type="ORF">COU15_03130</name>
</gene>
<reference evidence="4" key="1">
    <citation type="submission" date="2017-09" db="EMBL/GenBank/DDBJ databases">
        <title>Depth-based differentiation of microbial function through sediment-hosted aquifers and enrichment of novel symbionts in the deep terrestrial subsurface.</title>
        <authorList>
            <person name="Probst A.J."/>
            <person name="Ladd B."/>
            <person name="Jarett J.K."/>
            <person name="Geller-Mcgrath D.E."/>
            <person name="Sieber C.M.K."/>
            <person name="Emerson J.B."/>
            <person name="Anantharaman K."/>
            <person name="Thomas B.C."/>
            <person name="Malmstrom R."/>
            <person name="Stieglmeier M."/>
            <person name="Klingl A."/>
            <person name="Woyke T."/>
            <person name="Ryan C.M."/>
            <person name="Banfield J.F."/>
        </authorList>
    </citation>
    <scope>NUCLEOTIDE SEQUENCE [LARGE SCALE GENOMIC DNA]</scope>
</reference>
<dbReference type="Proteomes" id="UP000229315">
    <property type="component" value="Unassembled WGS sequence"/>
</dbReference>
<evidence type="ECO:0000313" key="4">
    <source>
        <dbReference type="Proteomes" id="UP000229315"/>
    </source>
</evidence>
<dbReference type="AlphaFoldDB" id="A0A2H0UF29"/>
<feature type="signal peptide" evidence="2">
    <location>
        <begin position="1"/>
        <end position="25"/>
    </location>
</feature>
<name>A0A2H0UF29_9BACT</name>
<keyword evidence="2" id="KW-0732">Signal</keyword>
<comment type="caution">
    <text evidence="3">The sequence shown here is derived from an EMBL/GenBank/DDBJ whole genome shotgun (WGS) entry which is preliminary data.</text>
</comment>
<evidence type="ECO:0000256" key="1">
    <source>
        <dbReference type="SAM" id="MobiDB-lite"/>
    </source>
</evidence>
<accession>A0A2H0UF29</accession>
<feature type="chain" id="PRO_5013762698" evidence="2">
    <location>
        <begin position="26"/>
        <end position="234"/>
    </location>
</feature>
<organism evidence="3 4">
    <name type="scientific">Candidatus Kaiserbacteria bacterium CG10_big_fil_rev_8_21_14_0_10_45_20</name>
    <dbReference type="NCBI Taxonomy" id="1974607"/>
    <lineage>
        <taxon>Bacteria</taxon>
        <taxon>Candidatus Kaiseribacteriota</taxon>
    </lineage>
</organism>
<evidence type="ECO:0000256" key="2">
    <source>
        <dbReference type="SAM" id="SignalP"/>
    </source>
</evidence>